<accession>A0AAU9U971</accession>
<proteinExistence type="inferred from homology"/>
<keyword evidence="5" id="KW-0732">Signal</keyword>
<dbReference type="GO" id="GO:0008194">
    <property type="term" value="F:UDP-glycosyltransferase activity"/>
    <property type="evidence" value="ECO:0007669"/>
    <property type="project" value="InterPro"/>
</dbReference>
<sequence length="539" mass="60883">MNARMLWLLLACASIAHAARILAVLPTNTKSHYAMYGRLIDALARRNHTLTVITHFTMKNPPDNVEEINLAGTIPEITNNLTKQQTSLKPDAMRNLEEIMKECVHACDVVSQNPAVKALVNSSKKYDIVIIEVFGSECFLPFGNRFNAPVVGILSSVPLPWVNEQLGNPEGTAYIPAYMMGFGQRMNLWERFANTVAVIFAKISYKIMSQIPSQAIADRLFGPGPKLETLAQNYSVVLANSHFSINEVRPLVPALVEVGGLHLDNSQVLSKDLKRLLDNSHEGVIYWSFGSMSRIETIPSDKLAPIFRAISELPQTVLVRMDRQLLSSNLTVPDNVYTMKWIPQYKTLCHSNVKLFISHGGLLGTQEAVACGVPMLIVPLYADQALNGQAMSNRGVARIISLRDSTTNSWRETFHDLLTNIKYKEKALKLRDIFLDRPMSPMETGVYWIEYVIRHKGAGHMRSPALDLSYTQYLLLDVFILSVAITSAVIYILHKLFRYLCTRCIRWCPKTIVLEKTLFRRNISIIHCFLWIIYKMKTD</sequence>
<organism evidence="6 7">
    <name type="scientific">Euphydryas editha</name>
    <name type="common">Edith's checkerspot</name>
    <dbReference type="NCBI Taxonomy" id="104508"/>
    <lineage>
        <taxon>Eukaryota</taxon>
        <taxon>Metazoa</taxon>
        <taxon>Ecdysozoa</taxon>
        <taxon>Arthropoda</taxon>
        <taxon>Hexapoda</taxon>
        <taxon>Insecta</taxon>
        <taxon>Pterygota</taxon>
        <taxon>Neoptera</taxon>
        <taxon>Endopterygota</taxon>
        <taxon>Lepidoptera</taxon>
        <taxon>Glossata</taxon>
        <taxon>Ditrysia</taxon>
        <taxon>Papilionoidea</taxon>
        <taxon>Nymphalidae</taxon>
        <taxon>Nymphalinae</taxon>
        <taxon>Euphydryas</taxon>
    </lineage>
</organism>
<dbReference type="Proteomes" id="UP001153954">
    <property type="component" value="Unassembled WGS sequence"/>
</dbReference>
<name>A0AAU9U971_EUPED</name>
<dbReference type="PANTHER" id="PTHR48043">
    <property type="entry name" value="EG:EG0003.4 PROTEIN-RELATED"/>
    <property type="match status" value="1"/>
</dbReference>
<evidence type="ECO:0000313" key="6">
    <source>
        <dbReference type="EMBL" id="CAH2094518.1"/>
    </source>
</evidence>
<evidence type="ECO:0000256" key="3">
    <source>
        <dbReference type="ARBA" id="ARBA00022679"/>
    </source>
</evidence>
<dbReference type="PANTHER" id="PTHR48043:SF145">
    <property type="entry name" value="FI06409P-RELATED"/>
    <property type="match status" value="1"/>
</dbReference>
<dbReference type="InterPro" id="IPR050271">
    <property type="entry name" value="UDP-glycosyltransferase"/>
</dbReference>
<reference evidence="6" key="1">
    <citation type="submission" date="2022-03" db="EMBL/GenBank/DDBJ databases">
        <authorList>
            <person name="Tunstrom K."/>
        </authorList>
    </citation>
    <scope>NUCLEOTIDE SEQUENCE</scope>
</reference>
<evidence type="ECO:0000256" key="4">
    <source>
        <dbReference type="SAM" id="Phobius"/>
    </source>
</evidence>
<dbReference type="SUPFAM" id="SSF53756">
    <property type="entry name" value="UDP-Glycosyltransferase/glycogen phosphorylase"/>
    <property type="match status" value="1"/>
</dbReference>
<dbReference type="CDD" id="cd03784">
    <property type="entry name" value="GT1_Gtf-like"/>
    <property type="match status" value="1"/>
</dbReference>
<dbReference type="InterPro" id="IPR002213">
    <property type="entry name" value="UDP_glucos_trans"/>
</dbReference>
<evidence type="ECO:0000256" key="5">
    <source>
        <dbReference type="SAM" id="SignalP"/>
    </source>
</evidence>
<keyword evidence="4" id="KW-0472">Membrane</keyword>
<comment type="caution">
    <text evidence="6">The sequence shown here is derived from an EMBL/GenBank/DDBJ whole genome shotgun (WGS) entry which is preliminary data.</text>
</comment>
<evidence type="ECO:0000256" key="1">
    <source>
        <dbReference type="ARBA" id="ARBA00009995"/>
    </source>
</evidence>
<comment type="similarity">
    <text evidence="1">Belongs to the UDP-glycosyltransferase family.</text>
</comment>
<evidence type="ECO:0000256" key="2">
    <source>
        <dbReference type="ARBA" id="ARBA00022676"/>
    </source>
</evidence>
<dbReference type="EMBL" id="CAKOGL010000014">
    <property type="protein sequence ID" value="CAH2094518.1"/>
    <property type="molecule type" value="Genomic_DNA"/>
</dbReference>
<keyword evidence="4" id="KW-1133">Transmembrane helix</keyword>
<dbReference type="AlphaFoldDB" id="A0AAU9U971"/>
<keyword evidence="7" id="KW-1185">Reference proteome</keyword>
<feature type="chain" id="PRO_5043975859" description="UDP-glycosyltransferase" evidence="5">
    <location>
        <begin position="19"/>
        <end position="539"/>
    </location>
</feature>
<gene>
    <name evidence="6" type="ORF">EEDITHA_LOCUS10074</name>
</gene>
<evidence type="ECO:0008006" key="8">
    <source>
        <dbReference type="Google" id="ProtNLM"/>
    </source>
</evidence>
<dbReference type="Pfam" id="PF00201">
    <property type="entry name" value="UDPGT"/>
    <property type="match status" value="1"/>
</dbReference>
<evidence type="ECO:0000313" key="7">
    <source>
        <dbReference type="Proteomes" id="UP001153954"/>
    </source>
</evidence>
<protein>
    <recommendedName>
        <fullName evidence="8">UDP-glycosyltransferase</fullName>
    </recommendedName>
</protein>
<keyword evidence="2" id="KW-0328">Glycosyltransferase</keyword>
<feature type="transmembrane region" description="Helical" evidence="4">
    <location>
        <begin position="473"/>
        <end position="497"/>
    </location>
</feature>
<feature type="signal peptide" evidence="5">
    <location>
        <begin position="1"/>
        <end position="18"/>
    </location>
</feature>
<keyword evidence="3" id="KW-0808">Transferase</keyword>
<keyword evidence="4" id="KW-0812">Transmembrane</keyword>
<dbReference type="FunFam" id="3.40.50.2000:FF:000189">
    <property type="entry name" value="UDP-glucuronosyltransferase 2B14-like Protein"/>
    <property type="match status" value="1"/>
</dbReference>
<dbReference type="Gene3D" id="3.40.50.2000">
    <property type="entry name" value="Glycogen Phosphorylase B"/>
    <property type="match status" value="1"/>
</dbReference>